<evidence type="ECO:0000259" key="1">
    <source>
        <dbReference type="Pfam" id="PF13635"/>
    </source>
</evidence>
<accession>A0ABV6Z447</accession>
<dbReference type="Proteomes" id="UP001594351">
    <property type="component" value="Unassembled WGS sequence"/>
</dbReference>
<dbReference type="Pfam" id="PF13635">
    <property type="entry name" value="DUF4143"/>
    <property type="match status" value="1"/>
</dbReference>
<dbReference type="EMBL" id="JBHPBY010000450">
    <property type="protein sequence ID" value="MFC1853224.1"/>
    <property type="molecule type" value="Genomic_DNA"/>
</dbReference>
<name>A0ABV6Z447_UNCC1</name>
<dbReference type="PANTHER" id="PTHR43566:SF2">
    <property type="entry name" value="DUF4143 DOMAIN-CONTAINING PROTEIN"/>
    <property type="match status" value="1"/>
</dbReference>
<protein>
    <submittedName>
        <fullName evidence="2">DUF4143 domain-containing protein</fullName>
    </submittedName>
</protein>
<feature type="domain" description="DUF4143" evidence="1">
    <location>
        <begin position="5"/>
        <end position="98"/>
    </location>
</feature>
<proteinExistence type="predicted"/>
<dbReference type="PANTHER" id="PTHR43566">
    <property type="entry name" value="CONSERVED PROTEIN"/>
    <property type="match status" value="1"/>
</dbReference>
<comment type="caution">
    <text evidence="2">The sequence shown here is derived from an EMBL/GenBank/DDBJ whole genome shotgun (WGS) entry which is preliminary data.</text>
</comment>
<sequence length="151" mass="17227">MPPLPYYPNIKKRFIKSPKIYIRDSGLLHALLNIVSLDELSGHPILGHSWEGFIIEQIIYSLPDLFRSFFLRTNAGAEIDLIILKPHSELIAVEVKYTASPKASRGFINLLQDLNCISGMIIYPGEEEYPVHRNIKVTPLTHFLAMLDQQQ</sequence>
<evidence type="ECO:0000313" key="2">
    <source>
        <dbReference type="EMBL" id="MFC1853224.1"/>
    </source>
</evidence>
<dbReference type="InterPro" id="IPR025420">
    <property type="entry name" value="DUF4143"/>
</dbReference>
<evidence type="ECO:0000313" key="3">
    <source>
        <dbReference type="Proteomes" id="UP001594351"/>
    </source>
</evidence>
<organism evidence="2 3">
    <name type="scientific">candidate division CSSED10-310 bacterium</name>
    <dbReference type="NCBI Taxonomy" id="2855610"/>
    <lineage>
        <taxon>Bacteria</taxon>
        <taxon>Bacteria division CSSED10-310</taxon>
    </lineage>
</organism>
<keyword evidence="3" id="KW-1185">Reference proteome</keyword>
<reference evidence="2 3" key="1">
    <citation type="submission" date="2024-09" db="EMBL/GenBank/DDBJ databases">
        <title>Laminarin stimulates single cell rates of sulfate reduction while oxygen inhibits transcriptomic activity in coastal marine sediment.</title>
        <authorList>
            <person name="Lindsay M."/>
            <person name="Orcutt B."/>
            <person name="Emerson D."/>
            <person name="Stepanauskas R."/>
            <person name="D'Angelo T."/>
        </authorList>
    </citation>
    <scope>NUCLEOTIDE SEQUENCE [LARGE SCALE GENOMIC DNA]</scope>
    <source>
        <strain evidence="2">SAG AM-311-K15</strain>
    </source>
</reference>
<gene>
    <name evidence="2" type="ORF">ACFL27_23750</name>
</gene>